<keyword evidence="6 11" id="KW-0378">Hydrolase</keyword>
<dbReference type="SMART" id="SM00228">
    <property type="entry name" value="PDZ"/>
    <property type="match status" value="2"/>
</dbReference>
<protein>
    <recommendedName>
        <fullName evidence="11">Zinc metalloprotease</fullName>
        <ecNumber evidence="11">3.4.24.-</ecNumber>
    </recommendedName>
</protein>
<evidence type="ECO:0000313" key="14">
    <source>
        <dbReference type="Proteomes" id="UP000824755"/>
    </source>
</evidence>
<dbReference type="InterPro" id="IPR004387">
    <property type="entry name" value="Pept_M50_Zn"/>
</dbReference>
<evidence type="ECO:0000256" key="7">
    <source>
        <dbReference type="ARBA" id="ARBA00022833"/>
    </source>
</evidence>
<dbReference type="CDD" id="cd06163">
    <property type="entry name" value="S2P-M50_PDZ_RseP-like"/>
    <property type="match status" value="1"/>
</dbReference>
<comment type="cofactor">
    <cofactor evidence="1 11">
        <name>Zn(2+)</name>
        <dbReference type="ChEBI" id="CHEBI:29105"/>
    </cofactor>
</comment>
<name>A0ABX8WQF0_9GAMM</name>
<keyword evidence="7 11" id="KW-0862">Zinc</keyword>
<evidence type="ECO:0000256" key="11">
    <source>
        <dbReference type="RuleBase" id="RU362031"/>
    </source>
</evidence>
<evidence type="ECO:0000256" key="6">
    <source>
        <dbReference type="ARBA" id="ARBA00022801"/>
    </source>
</evidence>
<dbReference type="Pfam" id="PF17820">
    <property type="entry name" value="PDZ_6"/>
    <property type="match status" value="1"/>
</dbReference>
<dbReference type="GO" id="GO:0008237">
    <property type="term" value="F:metallopeptidase activity"/>
    <property type="evidence" value="ECO:0007669"/>
    <property type="project" value="UniProtKB-KW"/>
</dbReference>
<dbReference type="RefSeq" id="WP_220379277.1">
    <property type="nucleotide sequence ID" value="NZ_CP080544.1"/>
</dbReference>
<keyword evidence="4" id="KW-0645">Protease</keyword>
<feature type="transmembrane region" description="Helical" evidence="11">
    <location>
        <begin position="415"/>
        <end position="437"/>
    </location>
</feature>
<dbReference type="CDD" id="cd23081">
    <property type="entry name" value="cpPDZ_EcRseP-like"/>
    <property type="match status" value="1"/>
</dbReference>
<dbReference type="NCBIfam" id="TIGR00054">
    <property type="entry name" value="RIP metalloprotease RseP"/>
    <property type="match status" value="1"/>
</dbReference>
<dbReference type="EMBL" id="CP080544">
    <property type="protein sequence ID" value="QYR52492.1"/>
    <property type="molecule type" value="Genomic_DNA"/>
</dbReference>
<evidence type="ECO:0000256" key="9">
    <source>
        <dbReference type="ARBA" id="ARBA00023049"/>
    </source>
</evidence>
<evidence type="ECO:0000259" key="12">
    <source>
        <dbReference type="PROSITE" id="PS50106"/>
    </source>
</evidence>
<keyword evidence="9 11" id="KW-0482">Metalloprotease</keyword>
<feature type="transmembrane region" description="Helical" evidence="11">
    <location>
        <begin position="371"/>
        <end position="394"/>
    </location>
</feature>
<dbReference type="EC" id="3.4.24.-" evidence="11"/>
<dbReference type="Gene3D" id="2.30.42.10">
    <property type="match status" value="2"/>
</dbReference>
<feature type="domain" description="PDZ" evidence="12">
    <location>
        <begin position="223"/>
        <end position="276"/>
    </location>
</feature>
<accession>A0ABX8WQF0</accession>
<dbReference type="PANTHER" id="PTHR42837">
    <property type="entry name" value="REGULATOR OF SIGMA-E PROTEASE RSEP"/>
    <property type="match status" value="1"/>
</dbReference>
<keyword evidence="8 11" id="KW-1133">Transmembrane helix</keyword>
<dbReference type="SUPFAM" id="SSF50156">
    <property type="entry name" value="PDZ domain-like"/>
    <property type="match status" value="2"/>
</dbReference>
<evidence type="ECO:0000256" key="3">
    <source>
        <dbReference type="ARBA" id="ARBA00007931"/>
    </source>
</evidence>
<sequence length="445" mass="47915">MSTFLGSILWLVVTLGVLVTLHELGHFWMARAFGIRVNRFSWGFGKPLWSRRAKDGVEYAIAGIPLGGYVSILEDPDNTLIEPMRSQALTHKPKWQRALVFAAGPLMNLFLCIVFLWVMLVVGRPDYTPVVGDVRGMAAEQGFKPGDTLLSIGGQSVPTWNDALMPILRHGVARDRVTTEVRTAEGATQTRTLDFSAVPADTSDTALFAASGLIPKHWLIAPVIGEVRPGTPAAGVLQSGDRILTLDDRPVRSFTQIAEAVRAAPAEHTFTISFVRDGETQTTHLKPALSGSERLIGIGPAATTEPGFDTVYRLGPLAAIPAALRETATLARDTASMVVRLFSAPSAREGVSGPITIARVANESAGQGFAWFLRFLALMSLSLAVINLMPVPFLDGGHLLYLAIETIRGRPLEPSAMMVGQLLGATLLVSLMGLAFYNDILGLLR</sequence>
<comment type="similarity">
    <text evidence="3 11">Belongs to the peptidase M50B family.</text>
</comment>
<evidence type="ECO:0000256" key="10">
    <source>
        <dbReference type="ARBA" id="ARBA00023136"/>
    </source>
</evidence>
<feature type="transmembrane region" description="Helical" evidence="11">
    <location>
        <begin position="98"/>
        <end position="120"/>
    </location>
</feature>
<proteinExistence type="inferred from homology"/>
<keyword evidence="10 11" id="KW-0472">Membrane</keyword>
<dbReference type="InterPro" id="IPR036034">
    <property type="entry name" value="PDZ_sf"/>
</dbReference>
<dbReference type="InterPro" id="IPR001478">
    <property type="entry name" value="PDZ"/>
</dbReference>
<evidence type="ECO:0000256" key="2">
    <source>
        <dbReference type="ARBA" id="ARBA00004141"/>
    </source>
</evidence>
<keyword evidence="11" id="KW-0479">Metal-binding</keyword>
<evidence type="ECO:0000256" key="4">
    <source>
        <dbReference type="ARBA" id="ARBA00022670"/>
    </source>
</evidence>
<organism evidence="13 14">
    <name type="scientific">Lysobacter soyae</name>
    <dbReference type="NCBI Taxonomy" id="2764185"/>
    <lineage>
        <taxon>Bacteria</taxon>
        <taxon>Pseudomonadati</taxon>
        <taxon>Pseudomonadota</taxon>
        <taxon>Gammaproteobacteria</taxon>
        <taxon>Lysobacterales</taxon>
        <taxon>Lysobacteraceae</taxon>
        <taxon>Lysobacter</taxon>
    </lineage>
</organism>
<dbReference type="Pfam" id="PF02163">
    <property type="entry name" value="Peptidase_M50"/>
    <property type="match status" value="1"/>
</dbReference>
<evidence type="ECO:0000256" key="5">
    <source>
        <dbReference type="ARBA" id="ARBA00022692"/>
    </source>
</evidence>
<comment type="subcellular location">
    <subcellularLocation>
        <location evidence="2">Membrane</location>
        <topology evidence="2">Multi-pass membrane protein</topology>
    </subcellularLocation>
</comment>
<evidence type="ECO:0000256" key="8">
    <source>
        <dbReference type="ARBA" id="ARBA00022989"/>
    </source>
</evidence>
<dbReference type="PANTHER" id="PTHR42837:SF2">
    <property type="entry name" value="MEMBRANE METALLOPROTEASE ARASP2, CHLOROPLASTIC-RELATED"/>
    <property type="match status" value="1"/>
</dbReference>
<gene>
    <name evidence="13" type="primary">rseP</name>
    <name evidence="13" type="ORF">H8L67_07800</name>
</gene>
<feature type="transmembrane region" description="Helical" evidence="11">
    <location>
        <begin position="6"/>
        <end position="29"/>
    </location>
</feature>
<dbReference type="InterPro" id="IPR008915">
    <property type="entry name" value="Peptidase_M50"/>
</dbReference>
<keyword evidence="5 11" id="KW-0812">Transmembrane</keyword>
<reference evidence="13 14" key="1">
    <citation type="submission" date="2021-08" db="EMBL/GenBank/DDBJ databases">
        <title>Lysobacter sp. strain CJ11 Genome sequencing and assembly.</title>
        <authorList>
            <person name="Kim I."/>
        </authorList>
    </citation>
    <scope>NUCLEOTIDE SEQUENCE [LARGE SCALE GENOMIC DNA]</scope>
    <source>
        <strain evidence="13 14">CJ11</strain>
    </source>
</reference>
<evidence type="ECO:0000256" key="1">
    <source>
        <dbReference type="ARBA" id="ARBA00001947"/>
    </source>
</evidence>
<evidence type="ECO:0000313" key="13">
    <source>
        <dbReference type="EMBL" id="QYR52492.1"/>
    </source>
</evidence>
<keyword evidence="14" id="KW-1185">Reference proteome</keyword>
<dbReference type="PROSITE" id="PS50106">
    <property type="entry name" value="PDZ"/>
    <property type="match status" value="1"/>
</dbReference>
<dbReference type="Proteomes" id="UP000824755">
    <property type="component" value="Chromosome"/>
</dbReference>
<dbReference type="InterPro" id="IPR041489">
    <property type="entry name" value="PDZ_6"/>
</dbReference>